<dbReference type="InParanoid" id="A0A517SM78"/>
<protein>
    <submittedName>
        <fullName evidence="1">Uncharacterized protein</fullName>
    </submittedName>
</protein>
<reference evidence="1 2" key="1">
    <citation type="submission" date="2019-02" db="EMBL/GenBank/DDBJ databases">
        <title>Deep-cultivation of Planctomycetes and their phenomic and genomic characterization uncovers novel biology.</title>
        <authorList>
            <person name="Wiegand S."/>
            <person name="Jogler M."/>
            <person name="Boedeker C."/>
            <person name="Pinto D."/>
            <person name="Vollmers J."/>
            <person name="Rivas-Marin E."/>
            <person name="Kohn T."/>
            <person name="Peeters S.H."/>
            <person name="Heuer A."/>
            <person name="Rast P."/>
            <person name="Oberbeckmann S."/>
            <person name="Bunk B."/>
            <person name="Jeske O."/>
            <person name="Meyerdierks A."/>
            <person name="Storesund J.E."/>
            <person name="Kallscheuer N."/>
            <person name="Luecker S."/>
            <person name="Lage O.M."/>
            <person name="Pohl T."/>
            <person name="Merkel B.J."/>
            <person name="Hornburger P."/>
            <person name="Mueller R.-W."/>
            <person name="Bruemmer F."/>
            <person name="Labrenz M."/>
            <person name="Spormann A.M."/>
            <person name="Op den Camp H."/>
            <person name="Overmann J."/>
            <person name="Amann R."/>
            <person name="Jetten M.S.M."/>
            <person name="Mascher T."/>
            <person name="Medema M.H."/>
            <person name="Devos D.P."/>
            <person name="Kaster A.-K."/>
            <person name="Ovreas L."/>
            <person name="Rohde M."/>
            <person name="Galperin M.Y."/>
            <person name="Jogler C."/>
        </authorList>
    </citation>
    <scope>NUCLEOTIDE SEQUENCE [LARGE SCALE GENOMIC DNA]</scope>
    <source>
        <strain evidence="1 2">Pan44</strain>
    </source>
</reference>
<dbReference type="EMBL" id="CP036271">
    <property type="protein sequence ID" value="QDT57222.1"/>
    <property type="molecule type" value="Genomic_DNA"/>
</dbReference>
<proteinExistence type="predicted"/>
<dbReference type="AlphaFoldDB" id="A0A517SM78"/>
<evidence type="ECO:0000313" key="1">
    <source>
        <dbReference type="EMBL" id="QDT57222.1"/>
    </source>
</evidence>
<gene>
    <name evidence="1" type="ORF">Pan44_52890</name>
</gene>
<dbReference type="Proteomes" id="UP000315700">
    <property type="component" value="Chromosome"/>
</dbReference>
<dbReference type="RefSeq" id="WP_145034592.1">
    <property type="nucleotide sequence ID" value="NZ_CP036271.1"/>
</dbReference>
<dbReference type="KEGG" id="ccos:Pan44_52890"/>
<accession>A0A517SM78</accession>
<evidence type="ECO:0000313" key="2">
    <source>
        <dbReference type="Proteomes" id="UP000315700"/>
    </source>
</evidence>
<sequence length="101" mass="11820">MARPRDCIHILDRKTSLPSWMIVCNIDPGPADETGLPIYSHHWTGWSWEPRGGDEFHVYTSRETAESYARHQSLRMRLTFPGTWTGKLLGWWNRRPADPEE</sequence>
<keyword evidence="2" id="KW-1185">Reference proteome</keyword>
<organism evidence="1 2">
    <name type="scientific">Caulifigura coniformis</name>
    <dbReference type="NCBI Taxonomy" id="2527983"/>
    <lineage>
        <taxon>Bacteria</taxon>
        <taxon>Pseudomonadati</taxon>
        <taxon>Planctomycetota</taxon>
        <taxon>Planctomycetia</taxon>
        <taxon>Planctomycetales</taxon>
        <taxon>Planctomycetaceae</taxon>
        <taxon>Caulifigura</taxon>
    </lineage>
</organism>
<name>A0A517SM78_9PLAN</name>